<dbReference type="EMBL" id="AMXE01000051">
    <property type="protein sequence ID" value="ENO86637.1"/>
    <property type="molecule type" value="Genomic_DNA"/>
</dbReference>
<gene>
    <name evidence="2" type="ORF">C666_12735</name>
</gene>
<accession>N6YW36</accession>
<name>N6YW36_THAL4</name>
<evidence type="ECO:0000313" key="2">
    <source>
        <dbReference type="EMBL" id="ENO86637.1"/>
    </source>
</evidence>
<sequence length="65" mass="7110">MQDGRHDGLGRMANRRNIPEWTAPSTRRTMKGVGGRLGKAGLAEPECWADDVLEARTPEGVFGTE</sequence>
<protein>
    <submittedName>
        <fullName evidence="2">Uncharacterized protein</fullName>
    </submittedName>
</protein>
<comment type="caution">
    <text evidence="2">The sequence shown here is derived from an EMBL/GenBank/DDBJ whole genome shotgun (WGS) entry which is preliminary data.</text>
</comment>
<feature type="region of interest" description="Disordered" evidence="1">
    <location>
        <begin position="1"/>
        <end position="37"/>
    </location>
</feature>
<proteinExistence type="predicted"/>
<organism evidence="2 3">
    <name type="scientific">Thauera linaloolentis (strain DSM 12138 / JCM 21573 / CCUG 41526 / CIP 105981 / IAM 15112 / NBRC 102519 / 47Lol)</name>
    <dbReference type="NCBI Taxonomy" id="1123367"/>
    <lineage>
        <taxon>Bacteria</taxon>
        <taxon>Pseudomonadati</taxon>
        <taxon>Pseudomonadota</taxon>
        <taxon>Betaproteobacteria</taxon>
        <taxon>Rhodocyclales</taxon>
        <taxon>Zoogloeaceae</taxon>
        <taxon>Thauera</taxon>
    </lineage>
</organism>
<dbReference type="AlphaFoldDB" id="N6YW36"/>
<reference evidence="2 3" key="1">
    <citation type="submission" date="2012-09" db="EMBL/GenBank/DDBJ databases">
        <title>Draft Genome Sequences of 6 Strains from Genus Thauera.</title>
        <authorList>
            <person name="Liu B."/>
            <person name="Shapleigh J.P."/>
            <person name="Frostegard A.H."/>
        </authorList>
    </citation>
    <scope>NUCLEOTIDE SEQUENCE [LARGE SCALE GENOMIC DNA]</scope>
    <source>
        <strain evidence="3">47Lol / DSM 12138</strain>
    </source>
</reference>
<keyword evidence="3" id="KW-1185">Reference proteome</keyword>
<evidence type="ECO:0000256" key="1">
    <source>
        <dbReference type="SAM" id="MobiDB-lite"/>
    </source>
</evidence>
<evidence type="ECO:0000313" key="3">
    <source>
        <dbReference type="Proteomes" id="UP000013232"/>
    </source>
</evidence>
<dbReference type="Proteomes" id="UP000013232">
    <property type="component" value="Unassembled WGS sequence"/>
</dbReference>